<dbReference type="AlphaFoldDB" id="A0A4Q7ZM28"/>
<comment type="caution">
    <text evidence="1">The sequence shown here is derived from an EMBL/GenBank/DDBJ whole genome shotgun (WGS) entry which is preliminary data.</text>
</comment>
<keyword evidence="2" id="KW-1185">Reference proteome</keyword>
<proteinExistence type="predicted"/>
<dbReference type="EMBL" id="SHKY01000001">
    <property type="protein sequence ID" value="RZU51309.1"/>
    <property type="molecule type" value="Genomic_DNA"/>
</dbReference>
<dbReference type="Proteomes" id="UP000292564">
    <property type="component" value="Unassembled WGS sequence"/>
</dbReference>
<evidence type="ECO:0000313" key="1">
    <source>
        <dbReference type="EMBL" id="RZU51309.1"/>
    </source>
</evidence>
<protein>
    <submittedName>
        <fullName evidence="1">Uncharacterized protein</fullName>
    </submittedName>
</protein>
<name>A0A4Q7ZM28_9ACTN</name>
<sequence length="97" mass="10249">MLEGILNEAEFGKDVSSRSWNGTVIQVGVWADTTTQDDRLSLCDAIVTAIRPTGLVDRVTVSAFQTSPSAGRQAATSVAANPLVIWLSPEANCKVDG</sequence>
<organism evidence="1 2">
    <name type="scientific">Krasilnikovia cinnamomea</name>
    <dbReference type="NCBI Taxonomy" id="349313"/>
    <lineage>
        <taxon>Bacteria</taxon>
        <taxon>Bacillati</taxon>
        <taxon>Actinomycetota</taxon>
        <taxon>Actinomycetes</taxon>
        <taxon>Micromonosporales</taxon>
        <taxon>Micromonosporaceae</taxon>
        <taxon>Krasilnikovia</taxon>
    </lineage>
</organism>
<accession>A0A4Q7ZM28</accession>
<gene>
    <name evidence="1" type="ORF">EV385_3123</name>
</gene>
<evidence type="ECO:0000313" key="2">
    <source>
        <dbReference type="Proteomes" id="UP000292564"/>
    </source>
</evidence>
<dbReference type="RefSeq" id="WP_130510093.1">
    <property type="nucleotide sequence ID" value="NZ_SHKY01000001.1"/>
</dbReference>
<reference evidence="1 2" key="1">
    <citation type="submission" date="2019-02" db="EMBL/GenBank/DDBJ databases">
        <title>Sequencing the genomes of 1000 actinobacteria strains.</title>
        <authorList>
            <person name="Klenk H.-P."/>
        </authorList>
    </citation>
    <scope>NUCLEOTIDE SEQUENCE [LARGE SCALE GENOMIC DNA]</scope>
    <source>
        <strain evidence="1 2">DSM 45162</strain>
    </source>
</reference>